<evidence type="ECO:0000259" key="1">
    <source>
        <dbReference type="PROSITE" id="PS50104"/>
    </source>
</evidence>
<dbReference type="EMBL" id="JACRWD010000003">
    <property type="protein sequence ID" value="MBC6004138.1"/>
    <property type="molecule type" value="Genomic_DNA"/>
</dbReference>
<reference evidence="2 3" key="1">
    <citation type="submission" date="2020-08" db="EMBL/GenBank/DDBJ databases">
        <authorList>
            <person name="Liu C."/>
            <person name="Sun Q."/>
        </authorList>
    </citation>
    <scope>NUCLEOTIDE SEQUENCE [LARGE SCALE GENOMIC DNA]</scope>
    <source>
        <strain evidence="2 3">NSJ-45</strain>
    </source>
</reference>
<feature type="domain" description="TIR" evidence="1">
    <location>
        <begin position="1"/>
        <end position="139"/>
    </location>
</feature>
<dbReference type="SUPFAM" id="SSF48452">
    <property type="entry name" value="TPR-like"/>
    <property type="match status" value="1"/>
</dbReference>
<dbReference type="Pfam" id="PF13676">
    <property type="entry name" value="TIR_2"/>
    <property type="match status" value="1"/>
</dbReference>
<dbReference type="InterPro" id="IPR011990">
    <property type="entry name" value="TPR-like_helical_dom_sf"/>
</dbReference>
<dbReference type="InterPro" id="IPR000157">
    <property type="entry name" value="TIR_dom"/>
</dbReference>
<dbReference type="InterPro" id="IPR035897">
    <property type="entry name" value="Toll_tir_struct_dom_sf"/>
</dbReference>
<evidence type="ECO:0000313" key="2">
    <source>
        <dbReference type="EMBL" id="MBC6004138.1"/>
    </source>
</evidence>
<gene>
    <name evidence="2" type="ORF">H8891_10015</name>
</gene>
<dbReference type="SUPFAM" id="SSF52200">
    <property type="entry name" value="Toll/Interleukin receptor TIR domain"/>
    <property type="match status" value="1"/>
</dbReference>
<dbReference type="SUPFAM" id="SSF52540">
    <property type="entry name" value="P-loop containing nucleoside triphosphate hydrolases"/>
    <property type="match status" value="1"/>
</dbReference>
<dbReference type="Gene3D" id="1.25.40.10">
    <property type="entry name" value="Tetratricopeptide repeat domain"/>
    <property type="match status" value="1"/>
</dbReference>
<accession>A0ABR7K4V3</accession>
<evidence type="ECO:0000313" key="3">
    <source>
        <dbReference type="Proteomes" id="UP000611796"/>
    </source>
</evidence>
<protein>
    <submittedName>
        <fullName evidence="2">TIR domain-containing protein</fullName>
    </submittedName>
</protein>
<organism evidence="2 3">
    <name type="scientific">Paeniclostridium hominis</name>
    <dbReference type="NCBI Taxonomy" id="2764329"/>
    <lineage>
        <taxon>Bacteria</taxon>
        <taxon>Bacillati</taxon>
        <taxon>Bacillota</taxon>
        <taxon>Clostridia</taxon>
        <taxon>Peptostreptococcales</taxon>
        <taxon>Peptostreptococcaceae</taxon>
        <taxon>Paeniclostridium</taxon>
    </lineage>
</organism>
<dbReference type="PROSITE" id="PS50104">
    <property type="entry name" value="TIR"/>
    <property type="match status" value="1"/>
</dbReference>
<comment type="caution">
    <text evidence="2">The sequence shown here is derived from an EMBL/GenBank/DDBJ whole genome shotgun (WGS) entry which is preliminary data.</text>
</comment>
<dbReference type="InterPro" id="IPR027417">
    <property type="entry name" value="P-loop_NTPase"/>
</dbReference>
<dbReference type="Proteomes" id="UP000611796">
    <property type="component" value="Unassembled WGS sequence"/>
</dbReference>
<name>A0ABR7K4V3_9FIRM</name>
<dbReference type="RefSeq" id="WP_187006353.1">
    <property type="nucleotide sequence ID" value="NZ_JACRWD010000003.1"/>
</dbReference>
<dbReference type="Gene3D" id="3.40.50.10140">
    <property type="entry name" value="Toll/interleukin-1 receptor homology (TIR) domain"/>
    <property type="match status" value="1"/>
</dbReference>
<proteinExistence type="predicted"/>
<sequence>MPKVFLSHSSRDKESYVRIVADKLTKEMGFHNVVYDEYTFEEGMKSIEEIDRGLEKSDLFVIFISNSSLESDWVKYELDKSEKLLTREKLDRIYPIIIDKNITFDDERIPKWLREYNLKYISRPSKSVNMIIQRMREISWTIHPRIKDRENIFVGRNEYIRNFEERIDSFEKEVPSCFIFSGFKSIGRSALIRHCFKKTNIIKESYQMPIIYLNFDESLEDFIMKLYDLGFSEEIDLKYLICKTVEDKVNIAIRIIEDIQKLNEKILIRDNGCIINHKGELSKWFFDILENIKKTPKITFCIASKFKLFIEDLWKKEHIYSVHISELDKKERNGLLKRYSQFENIELEIEDIKFIGDLLYGYPEQIFFAVDIIKSKGIKYLKQNTHLLVDYNSQKVSTILINFENDKESMEFLYLLAEFDYIGYDFVFDIVGDEEKYSDKLNEFINFGICENIGATNEYIRVNDAVRNYLQRNGIKMSPIHEKAMKEKLSSFLKNTDIEEYNMPEFLFSLKKALLDGEKIDDDLIIPSLYLKTMTELYEKKRNYKEVIRFADKALENINFMDAKIIFEIRYLLCLSLAKIQSARLLEEVQYINGEDHNFLKAFYFRQIGKNDRALEELNKSLAIRSSFNKAKRELVQVFMNLQEYSKAMEYAKEHYENDKTNPYHIQAYFSCLIKSDMNIDDKRAILTELISNLDRIKSEKANEMLLRCKAQFEAFCNNNEEDALILVNKSIQDYPRLNYARIVKFDICEKFKRIDDMKDIINYLEENGSGSSSNTIVIFKSILMSIEGRSEEASRYFNTRIKNYTEQAKDRFTQRLLKYS</sequence>
<keyword evidence="3" id="KW-1185">Reference proteome</keyword>